<evidence type="ECO:0000256" key="2">
    <source>
        <dbReference type="SAM" id="Phobius"/>
    </source>
</evidence>
<protein>
    <submittedName>
        <fullName evidence="3">Uncharacterized protein</fullName>
    </submittedName>
</protein>
<keyword evidence="2" id="KW-0472">Membrane</keyword>
<dbReference type="Proteomes" id="UP001219605">
    <property type="component" value="Chromosome"/>
</dbReference>
<dbReference type="EMBL" id="CP118615">
    <property type="protein sequence ID" value="WDZ86721.1"/>
    <property type="molecule type" value="Genomic_DNA"/>
</dbReference>
<evidence type="ECO:0000313" key="4">
    <source>
        <dbReference type="Proteomes" id="UP001219605"/>
    </source>
</evidence>
<sequence length="368" mass="38676">MTGRGAAREHEQPGTDAPVPGVRRAAGAAPDSRLPADPVPDSRPPAGPAPDSRLPADPAPDGRPSAGPVAADRGATDRERTGPVAPQPRATPPRPPDHHRPVDTDRTDTPEHPDEEHPTGAYRIEPTTGAPVDEVPSRVPVRQPGGPPRPGVPADDGPDADEDDFWLPIEEVHWDGTPIRTELAAPDAPSTRWAWPRRRPRTRATRQRDPRSGLPALLGLSLLVAFFAWVSAEPFWLAVGHGTAGTVVVDCTGSGLTQRCRGTFTAGDGGFLAHGVRVSGVTAEQRQARTALAARMTGPDGAAAYVDTGGGRHLRWLLGFALMLACASGITRVTGTAGLADPRSRRWATLAAWTAPLLVALGFLAAAF</sequence>
<proteinExistence type="predicted"/>
<feature type="region of interest" description="Disordered" evidence="1">
    <location>
        <begin position="1"/>
        <end position="163"/>
    </location>
</feature>
<accession>A0ABY7ZUJ6</accession>
<reference evidence="3 4" key="1">
    <citation type="submission" date="2023-02" db="EMBL/GenBank/DDBJ databases">
        <authorList>
            <person name="Mo P."/>
        </authorList>
    </citation>
    <scope>NUCLEOTIDE SEQUENCE [LARGE SCALE GENOMIC DNA]</scope>
    <source>
        <strain evidence="3 4">HUAS 3</strain>
    </source>
</reference>
<keyword evidence="2" id="KW-0812">Transmembrane</keyword>
<name>A0ABY7ZUJ6_9ACTN</name>
<evidence type="ECO:0000256" key="1">
    <source>
        <dbReference type="SAM" id="MobiDB-lite"/>
    </source>
</evidence>
<organism evidence="3 4">
    <name type="scientific">Micromonospora cathayae</name>
    <dbReference type="NCBI Taxonomy" id="3028804"/>
    <lineage>
        <taxon>Bacteria</taxon>
        <taxon>Bacillati</taxon>
        <taxon>Actinomycetota</taxon>
        <taxon>Actinomycetes</taxon>
        <taxon>Micromonosporales</taxon>
        <taxon>Micromonosporaceae</taxon>
        <taxon>Micromonospora</taxon>
    </lineage>
</organism>
<gene>
    <name evidence="3" type="ORF">PVK37_10140</name>
</gene>
<feature type="compositionally biased region" description="Basic and acidic residues" evidence="1">
    <location>
        <begin position="95"/>
        <end position="118"/>
    </location>
</feature>
<feature type="compositionally biased region" description="Pro residues" evidence="1">
    <location>
        <begin position="37"/>
        <end position="48"/>
    </location>
</feature>
<keyword evidence="2" id="KW-1133">Transmembrane helix</keyword>
<feature type="transmembrane region" description="Helical" evidence="2">
    <location>
        <begin position="213"/>
        <end position="232"/>
    </location>
</feature>
<feature type="region of interest" description="Disordered" evidence="1">
    <location>
        <begin position="186"/>
        <end position="211"/>
    </location>
</feature>
<feature type="compositionally biased region" description="Basic residues" evidence="1">
    <location>
        <begin position="195"/>
        <end position="205"/>
    </location>
</feature>
<keyword evidence="4" id="KW-1185">Reference proteome</keyword>
<feature type="transmembrane region" description="Helical" evidence="2">
    <location>
        <begin position="347"/>
        <end position="367"/>
    </location>
</feature>
<feature type="compositionally biased region" description="Basic and acidic residues" evidence="1">
    <location>
        <begin position="1"/>
        <end position="13"/>
    </location>
</feature>
<feature type="transmembrane region" description="Helical" evidence="2">
    <location>
        <begin position="316"/>
        <end position="335"/>
    </location>
</feature>
<evidence type="ECO:0000313" key="3">
    <source>
        <dbReference type="EMBL" id="WDZ86721.1"/>
    </source>
</evidence>
<feature type="compositionally biased region" description="Pro residues" evidence="1">
    <location>
        <begin position="85"/>
        <end position="94"/>
    </location>
</feature>